<reference evidence="3" key="1">
    <citation type="submission" date="2023-07" db="EMBL/GenBank/DDBJ databases">
        <authorList>
            <person name="Stuckert A."/>
        </authorList>
    </citation>
    <scope>NUCLEOTIDE SEQUENCE</scope>
</reference>
<sequence>MGSEKYRYRFLLPALCHLSAEEAPRKILISEGVPALLCEYYQQKWEIFSTEQDLAAERKYEVQLSLQSCCGVFLNLVVTEPSLVCQESCFVSLLKLLMQSLPEKLLREGQLVLVANLSTLGLMMSRLLASSPVVQESFSQDFFLAVIKFLSHSHVLSCEPDEEKQHIALSDGYAQAWADISELWFLGVQAFSACLPLLPWLCTLVLTSGWLQGILSLLDKASPESVDFQLVPVLQALLTQLAQISAPCRELIQHHGGIEKANIYGMAALEQCLSEMA</sequence>
<evidence type="ECO:0000256" key="1">
    <source>
        <dbReference type="ARBA" id="ARBA00006927"/>
    </source>
</evidence>
<dbReference type="Pfam" id="PF05536">
    <property type="entry name" value="Neurochondrin"/>
    <property type="match status" value="1"/>
</dbReference>
<dbReference type="InterPro" id="IPR008709">
    <property type="entry name" value="Neurochondrin"/>
</dbReference>
<protein>
    <recommendedName>
        <fullName evidence="2">Neurochondrin</fullName>
    </recommendedName>
</protein>
<dbReference type="PANTHER" id="PTHR13109">
    <property type="entry name" value="NEUROCHONDRIN"/>
    <property type="match status" value="1"/>
</dbReference>
<name>A0ABN9L189_9NEOB</name>
<dbReference type="Proteomes" id="UP001176940">
    <property type="component" value="Unassembled WGS sequence"/>
</dbReference>
<comment type="caution">
    <text evidence="3">The sequence shown here is derived from an EMBL/GenBank/DDBJ whole genome shotgun (WGS) entry which is preliminary data.</text>
</comment>
<dbReference type="EMBL" id="CAUEEQ010004514">
    <property type="protein sequence ID" value="CAJ0927670.1"/>
    <property type="molecule type" value="Genomic_DNA"/>
</dbReference>
<evidence type="ECO:0000313" key="4">
    <source>
        <dbReference type="Proteomes" id="UP001176940"/>
    </source>
</evidence>
<keyword evidence="4" id="KW-1185">Reference proteome</keyword>
<evidence type="ECO:0000256" key="2">
    <source>
        <dbReference type="ARBA" id="ARBA00018324"/>
    </source>
</evidence>
<dbReference type="PANTHER" id="PTHR13109:SF7">
    <property type="entry name" value="NEUROCHONDRIN"/>
    <property type="match status" value="1"/>
</dbReference>
<gene>
    <name evidence="3" type="ORF">RIMI_LOCUS3087616</name>
</gene>
<organism evidence="3 4">
    <name type="scientific">Ranitomeya imitator</name>
    <name type="common">mimic poison frog</name>
    <dbReference type="NCBI Taxonomy" id="111125"/>
    <lineage>
        <taxon>Eukaryota</taxon>
        <taxon>Metazoa</taxon>
        <taxon>Chordata</taxon>
        <taxon>Craniata</taxon>
        <taxon>Vertebrata</taxon>
        <taxon>Euteleostomi</taxon>
        <taxon>Amphibia</taxon>
        <taxon>Batrachia</taxon>
        <taxon>Anura</taxon>
        <taxon>Neobatrachia</taxon>
        <taxon>Hyloidea</taxon>
        <taxon>Dendrobatidae</taxon>
        <taxon>Dendrobatinae</taxon>
        <taxon>Ranitomeya</taxon>
    </lineage>
</organism>
<accession>A0ABN9L189</accession>
<comment type="similarity">
    <text evidence="1">Belongs to the neurochondrin family.</text>
</comment>
<proteinExistence type="inferred from homology"/>
<evidence type="ECO:0000313" key="3">
    <source>
        <dbReference type="EMBL" id="CAJ0927670.1"/>
    </source>
</evidence>